<dbReference type="PROSITE" id="PS50893">
    <property type="entry name" value="ABC_TRANSPORTER_2"/>
    <property type="match status" value="1"/>
</dbReference>
<keyword evidence="13" id="KW-1185">Reference proteome</keyword>
<dbReference type="RefSeq" id="WP_378142046.1">
    <property type="nucleotide sequence ID" value="NZ_JBHSEF010000023.1"/>
</dbReference>
<evidence type="ECO:0000256" key="4">
    <source>
        <dbReference type="ARBA" id="ARBA00022475"/>
    </source>
</evidence>
<evidence type="ECO:0000313" key="13">
    <source>
        <dbReference type="Proteomes" id="UP001595733"/>
    </source>
</evidence>
<dbReference type="SUPFAM" id="SSF52540">
    <property type="entry name" value="P-loop containing nucleoside triphosphate hydrolases"/>
    <property type="match status" value="1"/>
</dbReference>
<evidence type="ECO:0000313" key="12">
    <source>
        <dbReference type="EMBL" id="MFC4355545.1"/>
    </source>
</evidence>
<feature type="region of interest" description="Disordered" evidence="10">
    <location>
        <begin position="327"/>
        <end position="350"/>
    </location>
</feature>
<keyword evidence="6" id="KW-0547">Nucleotide-binding</keyword>
<dbReference type="NCBIfam" id="TIGR01727">
    <property type="entry name" value="oligo_HPY"/>
    <property type="match status" value="1"/>
</dbReference>
<dbReference type="InterPro" id="IPR050388">
    <property type="entry name" value="ABC_Ni/Peptide_Import"/>
</dbReference>
<protein>
    <submittedName>
        <fullName evidence="12">ABC transporter ATP-binding protein</fullName>
    </submittedName>
</protein>
<evidence type="ECO:0000256" key="2">
    <source>
        <dbReference type="ARBA" id="ARBA00005417"/>
    </source>
</evidence>
<comment type="similarity">
    <text evidence="2">Belongs to the ABC transporter superfamily.</text>
</comment>
<evidence type="ECO:0000256" key="9">
    <source>
        <dbReference type="ARBA" id="ARBA00023136"/>
    </source>
</evidence>
<keyword evidence="9" id="KW-0472">Membrane</keyword>
<gene>
    <name evidence="12" type="ORF">ACFO0S_10825</name>
</gene>
<evidence type="ECO:0000256" key="8">
    <source>
        <dbReference type="ARBA" id="ARBA00022967"/>
    </source>
</evidence>
<name>A0ABV8UX34_9BACL</name>
<dbReference type="EMBL" id="JBHSEF010000023">
    <property type="protein sequence ID" value="MFC4355545.1"/>
    <property type="molecule type" value="Genomic_DNA"/>
</dbReference>
<dbReference type="PROSITE" id="PS00211">
    <property type="entry name" value="ABC_TRANSPORTER_1"/>
    <property type="match status" value="1"/>
</dbReference>
<evidence type="ECO:0000256" key="7">
    <source>
        <dbReference type="ARBA" id="ARBA00022840"/>
    </source>
</evidence>
<dbReference type="InterPro" id="IPR027417">
    <property type="entry name" value="P-loop_NTPase"/>
</dbReference>
<dbReference type="PANTHER" id="PTHR43297">
    <property type="entry name" value="OLIGOPEPTIDE TRANSPORT ATP-BINDING PROTEIN APPD"/>
    <property type="match status" value="1"/>
</dbReference>
<keyword evidence="5" id="KW-0997">Cell inner membrane</keyword>
<keyword evidence="3" id="KW-0813">Transport</keyword>
<keyword evidence="7 12" id="KW-0067">ATP-binding</keyword>
<accession>A0ABV8UX34</accession>
<evidence type="ECO:0000256" key="3">
    <source>
        <dbReference type="ARBA" id="ARBA00022448"/>
    </source>
</evidence>
<evidence type="ECO:0000256" key="1">
    <source>
        <dbReference type="ARBA" id="ARBA00004202"/>
    </source>
</evidence>
<evidence type="ECO:0000259" key="11">
    <source>
        <dbReference type="PROSITE" id="PS50893"/>
    </source>
</evidence>
<feature type="domain" description="ABC transporter" evidence="11">
    <location>
        <begin position="6"/>
        <end position="256"/>
    </location>
</feature>
<dbReference type="InterPro" id="IPR003439">
    <property type="entry name" value="ABC_transporter-like_ATP-bd"/>
</dbReference>
<dbReference type="Pfam" id="PF00005">
    <property type="entry name" value="ABC_tran"/>
    <property type="match status" value="1"/>
</dbReference>
<comment type="subcellular location">
    <subcellularLocation>
        <location evidence="1">Cell membrane</location>
        <topology evidence="1">Peripheral membrane protein</topology>
    </subcellularLocation>
</comment>
<comment type="caution">
    <text evidence="12">The sequence shown here is derived from an EMBL/GenBank/DDBJ whole genome shotgun (WGS) entry which is preliminary data.</text>
</comment>
<evidence type="ECO:0000256" key="6">
    <source>
        <dbReference type="ARBA" id="ARBA00022741"/>
    </source>
</evidence>
<dbReference type="Proteomes" id="UP001595733">
    <property type="component" value="Unassembled WGS sequence"/>
</dbReference>
<sequence length="350" mass="38697">MKETLLEVNNLVTEFRTKEGPVQAVRDVSFSVRKGETLCIVGESGCGKSITSLSVIGLLPENGRIANGEVRYKGEAIHNLSAEKKRLMRGSEISMIFQEPMTALNPVLTVGYQLREPLMIHHGMSKQQATTRGIELLNQVGIPYPEKRMNQYPHELSGGMRQRVMIAIALAGDPGLLIADEPTTALDVTIQAQILDLINELKDRLDMGVMFITHDMGVVAEVADRVMVMYAGQKIEEGPVEEIFDRPKHPYTRGLLGSVPNVDDPTFELHPIPGTLPSLTEQIQGCRFHPRCLFAMDRCRQQVPPEDDLGNGHYVSCWLTREEAVSDGVGTNDEGTATRSEDAPLKVAQR</sequence>
<dbReference type="CDD" id="cd03257">
    <property type="entry name" value="ABC_NikE_OppD_transporters"/>
    <property type="match status" value="1"/>
</dbReference>
<dbReference type="GO" id="GO:0005524">
    <property type="term" value="F:ATP binding"/>
    <property type="evidence" value="ECO:0007669"/>
    <property type="project" value="UniProtKB-KW"/>
</dbReference>
<proteinExistence type="inferred from homology"/>
<organism evidence="12 13">
    <name type="scientific">Chryseomicrobium palamuruense</name>
    <dbReference type="NCBI Taxonomy" id="682973"/>
    <lineage>
        <taxon>Bacteria</taxon>
        <taxon>Bacillati</taxon>
        <taxon>Bacillota</taxon>
        <taxon>Bacilli</taxon>
        <taxon>Bacillales</taxon>
        <taxon>Caryophanaceae</taxon>
        <taxon>Chryseomicrobium</taxon>
    </lineage>
</organism>
<dbReference type="InterPro" id="IPR017871">
    <property type="entry name" value="ABC_transporter-like_CS"/>
</dbReference>
<dbReference type="Gene3D" id="3.40.50.300">
    <property type="entry name" value="P-loop containing nucleotide triphosphate hydrolases"/>
    <property type="match status" value="1"/>
</dbReference>
<evidence type="ECO:0000256" key="5">
    <source>
        <dbReference type="ARBA" id="ARBA00022519"/>
    </source>
</evidence>
<dbReference type="PANTHER" id="PTHR43297:SF14">
    <property type="entry name" value="ATPASE AAA-TYPE CORE DOMAIN-CONTAINING PROTEIN"/>
    <property type="match status" value="1"/>
</dbReference>
<dbReference type="SMART" id="SM00382">
    <property type="entry name" value="AAA"/>
    <property type="match status" value="1"/>
</dbReference>
<reference evidence="13" key="1">
    <citation type="journal article" date="2019" name="Int. J. Syst. Evol. Microbiol.">
        <title>The Global Catalogue of Microorganisms (GCM) 10K type strain sequencing project: providing services to taxonomists for standard genome sequencing and annotation.</title>
        <authorList>
            <consortium name="The Broad Institute Genomics Platform"/>
            <consortium name="The Broad Institute Genome Sequencing Center for Infectious Disease"/>
            <person name="Wu L."/>
            <person name="Ma J."/>
        </authorList>
    </citation>
    <scope>NUCLEOTIDE SEQUENCE [LARGE SCALE GENOMIC DNA]</scope>
    <source>
        <strain evidence="13">CCUG 50353</strain>
    </source>
</reference>
<dbReference type="InterPro" id="IPR003593">
    <property type="entry name" value="AAA+_ATPase"/>
</dbReference>
<keyword evidence="4" id="KW-1003">Cell membrane</keyword>
<evidence type="ECO:0000256" key="10">
    <source>
        <dbReference type="SAM" id="MobiDB-lite"/>
    </source>
</evidence>
<dbReference type="Pfam" id="PF08352">
    <property type="entry name" value="oligo_HPY"/>
    <property type="match status" value="1"/>
</dbReference>
<dbReference type="InterPro" id="IPR013563">
    <property type="entry name" value="Oligopep_ABC_C"/>
</dbReference>
<keyword evidence="8" id="KW-1278">Translocase</keyword>